<sequence>YNFAREDFSWSTDYVFTYNDNEVININSDTPLTTGGIGLNYNLARIQPGYPINVFYGFVQDGIFQTQAEIDNAAVQSPGTNPATSTAPGDIRFRDLNNDGRITDDDRTFIGNPNPDFTFSLNNTFRYKN</sequence>
<reference evidence="2 3" key="1">
    <citation type="submission" date="2020-03" db="EMBL/GenBank/DDBJ databases">
        <title>Salinimicrobium sp. nov, isolated from SCS.</title>
        <authorList>
            <person name="Cao W.R."/>
        </authorList>
    </citation>
    <scope>NUCLEOTIDE SEQUENCE [LARGE SCALE GENOMIC DNA]</scope>
    <source>
        <strain evidence="3">J15B91</strain>
    </source>
</reference>
<comment type="caution">
    <text evidence="2">The sequence shown here is derived from an EMBL/GenBank/DDBJ whole genome shotgun (WGS) entry which is preliminary data.</text>
</comment>
<evidence type="ECO:0000313" key="3">
    <source>
        <dbReference type="Proteomes" id="UP000703674"/>
    </source>
</evidence>
<gene>
    <name evidence="2" type="ORF">HC175_20100</name>
</gene>
<proteinExistence type="predicted"/>
<feature type="region of interest" description="Disordered" evidence="1">
    <location>
        <begin position="75"/>
        <end position="96"/>
    </location>
</feature>
<feature type="non-terminal residue" evidence="2">
    <location>
        <position position="1"/>
    </location>
</feature>
<feature type="non-terminal residue" evidence="2">
    <location>
        <position position="129"/>
    </location>
</feature>
<organism evidence="2 3">
    <name type="scientific">Salinimicrobium oceani</name>
    <dbReference type="NCBI Taxonomy" id="2722702"/>
    <lineage>
        <taxon>Bacteria</taxon>
        <taxon>Pseudomonadati</taxon>
        <taxon>Bacteroidota</taxon>
        <taxon>Flavobacteriia</taxon>
        <taxon>Flavobacteriales</taxon>
        <taxon>Flavobacteriaceae</taxon>
        <taxon>Salinimicrobium</taxon>
    </lineage>
</organism>
<protein>
    <submittedName>
        <fullName evidence="2">SusC/RagA family TonB-linked outer membrane protein</fullName>
    </submittedName>
</protein>
<accession>A0ABX1D438</accession>
<evidence type="ECO:0000256" key="1">
    <source>
        <dbReference type="SAM" id="MobiDB-lite"/>
    </source>
</evidence>
<keyword evidence="3" id="KW-1185">Reference proteome</keyword>
<evidence type="ECO:0000313" key="2">
    <source>
        <dbReference type="EMBL" id="NJW55220.1"/>
    </source>
</evidence>
<feature type="compositionally biased region" description="Polar residues" evidence="1">
    <location>
        <begin position="75"/>
        <end position="87"/>
    </location>
</feature>
<dbReference type="Proteomes" id="UP000703674">
    <property type="component" value="Unassembled WGS sequence"/>
</dbReference>
<dbReference type="EMBL" id="JAAVJR010000928">
    <property type="protein sequence ID" value="NJW55220.1"/>
    <property type="molecule type" value="Genomic_DNA"/>
</dbReference>
<name>A0ABX1D438_9FLAO</name>